<gene>
    <name evidence="6" type="ORF">TPA0598_03_00890</name>
</gene>
<evidence type="ECO:0000259" key="5">
    <source>
        <dbReference type="Pfam" id="PF13404"/>
    </source>
</evidence>
<reference evidence="7" key="1">
    <citation type="submission" date="2014-09" db="EMBL/GenBank/DDBJ databases">
        <title>Whole genome shotgun sequence of Streptomyces sp. NBRC 110027.</title>
        <authorList>
            <person name="Komaki H."/>
            <person name="Ichikawa N."/>
            <person name="Katano-Makiyama Y."/>
            <person name="Hosoyama A."/>
            <person name="Hashimoto M."/>
            <person name="Uohara A."/>
            <person name="Kitahashi Y."/>
            <person name="Ohji S."/>
            <person name="Kimura A."/>
            <person name="Yamazoe A."/>
            <person name="Igarashi Y."/>
            <person name="Fujita N."/>
        </authorList>
    </citation>
    <scope>NUCLEOTIDE SEQUENCE [LARGE SCALE GENOMIC DNA]</scope>
    <source>
        <strain evidence="7">NBRC 110027</strain>
    </source>
</reference>
<dbReference type="RefSeq" id="WP_042152209.1">
    <property type="nucleotide sequence ID" value="NZ_BBNO01000003.1"/>
</dbReference>
<dbReference type="Pfam" id="PF01037">
    <property type="entry name" value="AsnC_trans_reg"/>
    <property type="match status" value="1"/>
</dbReference>
<dbReference type="OrthoDB" id="4050641at2"/>
<keyword evidence="3" id="KW-0804">Transcription</keyword>
<dbReference type="Gene3D" id="1.10.10.10">
    <property type="entry name" value="Winged helix-like DNA-binding domain superfamily/Winged helix DNA-binding domain"/>
    <property type="match status" value="2"/>
</dbReference>
<dbReference type="InterPro" id="IPR036390">
    <property type="entry name" value="WH_DNA-bd_sf"/>
</dbReference>
<dbReference type="GO" id="GO:0043200">
    <property type="term" value="P:response to amino acid"/>
    <property type="evidence" value="ECO:0007669"/>
    <property type="project" value="TreeGrafter"/>
</dbReference>
<dbReference type="InterPro" id="IPR036388">
    <property type="entry name" value="WH-like_DNA-bd_sf"/>
</dbReference>
<dbReference type="Proteomes" id="UP000048965">
    <property type="component" value="Unassembled WGS sequence"/>
</dbReference>
<keyword evidence="7" id="KW-1185">Reference proteome</keyword>
<evidence type="ECO:0000256" key="1">
    <source>
        <dbReference type="ARBA" id="ARBA00023015"/>
    </source>
</evidence>
<comment type="caution">
    <text evidence="6">The sequence shown here is derived from an EMBL/GenBank/DDBJ whole genome shotgun (WGS) entry which is preliminary data.</text>
</comment>
<dbReference type="PANTHER" id="PTHR30154:SF34">
    <property type="entry name" value="TRANSCRIPTIONAL REGULATOR AZLB"/>
    <property type="match status" value="1"/>
</dbReference>
<evidence type="ECO:0000259" key="4">
    <source>
        <dbReference type="Pfam" id="PF01037"/>
    </source>
</evidence>
<dbReference type="Pfam" id="PF13404">
    <property type="entry name" value="HTH_AsnC-type"/>
    <property type="match status" value="2"/>
</dbReference>
<protein>
    <submittedName>
        <fullName evidence="6">Putative AsnC family transcriptional regulator</fullName>
    </submittedName>
</protein>
<dbReference type="InterPro" id="IPR019888">
    <property type="entry name" value="Tscrpt_reg_AsnC-like"/>
</dbReference>
<dbReference type="AlphaFoldDB" id="A0A0P4R543"/>
<feature type="domain" description="HTH asnC-type" evidence="5">
    <location>
        <begin position="13"/>
        <end position="53"/>
    </location>
</feature>
<keyword evidence="2" id="KW-0238">DNA-binding</keyword>
<dbReference type="Gene3D" id="3.30.70.920">
    <property type="match status" value="1"/>
</dbReference>
<evidence type="ECO:0000313" key="7">
    <source>
        <dbReference type="Proteomes" id="UP000048965"/>
    </source>
</evidence>
<dbReference type="SUPFAM" id="SSF54909">
    <property type="entry name" value="Dimeric alpha+beta barrel"/>
    <property type="match status" value="2"/>
</dbReference>
<dbReference type="InterPro" id="IPR000485">
    <property type="entry name" value="AsnC-type_HTH_dom"/>
</dbReference>
<dbReference type="PANTHER" id="PTHR30154">
    <property type="entry name" value="LEUCINE-RESPONSIVE REGULATORY PROTEIN"/>
    <property type="match status" value="1"/>
</dbReference>
<dbReference type="SMART" id="SM00344">
    <property type="entry name" value="HTH_ASNC"/>
    <property type="match status" value="2"/>
</dbReference>
<sequence>MSSETEVPRPEQLDEDDLLLANALQTAPRATWSELGKVLGQDAVTLARRWERLSSKGLAWVTPALGPGLLYRTCRAFVEIHCEPGSAAQVSAELSHQPHVLTLQHVAGTYDLFAIAFTPDFASMSDYLLTSLPRQEGVVRVRSHLVTRNFRTGSQWRLGVLNQRQERTLLRTGPEPQGAEATAYSTWERELIVALSKDGRLRYSDIATELGVTPRTVQRRLNRLLGNRDLLLRCDVARPLAGWPTGALLWLNVPDERLEEAGRTLGAFPETRSCAALSGANNLLVTVTLHSVDALHDWAVQLRQALPYAQIADRSVVLRQDKLCGHLLDVWGRSRGVVPLDIWRPSGLSR</sequence>
<organism evidence="6 7">
    <name type="scientific">Streptomyces lydicamycinicus</name>
    <dbReference type="NCBI Taxonomy" id="1546107"/>
    <lineage>
        <taxon>Bacteria</taxon>
        <taxon>Bacillati</taxon>
        <taxon>Actinomycetota</taxon>
        <taxon>Actinomycetes</taxon>
        <taxon>Kitasatosporales</taxon>
        <taxon>Streptomycetaceae</taxon>
        <taxon>Streptomyces</taxon>
    </lineage>
</organism>
<dbReference type="GO" id="GO:0043565">
    <property type="term" value="F:sequence-specific DNA binding"/>
    <property type="evidence" value="ECO:0007669"/>
    <property type="project" value="InterPro"/>
</dbReference>
<dbReference type="GO" id="GO:0005829">
    <property type="term" value="C:cytosol"/>
    <property type="evidence" value="ECO:0007669"/>
    <property type="project" value="TreeGrafter"/>
</dbReference>
<accession>A0A0P4R543</accession>
<evidence type="ECO:0000256" key="3">
    <source>
        <dbReference type="ARBA" id="ARBA00023163"/>
    </source>
</evidence>
<dbReference type="InterPro" id="IPR011008">
    <property type="entry name" value="Dimeric_a/b-barrel"/>
</dbReference>
<feature type="domain" description="Transcription regulator AsnC/Lrp ligand binding" evidence="4">
    <location>
        <begin position="78"/>
        <end position="148"/>
    </location>
</feature>
<reference evidence="6 7" key="2">
    <citation type="journal article" date="2015" name="Stand. Genomic Sci.">
        <title>Draft genome sequence of marine-derived Streptomyces sp. TP-A0598, a producer of anti-MRSA antibiotic lydicamycins.</title>
        <authorList>
            <person name="Komaki H."/>
            <person name="Ichikawa N."/>
            <person name="Hosoyama A."/>
            <person name="Fujita N."/>
            <person name="Igarashi Y."/>
        </authorList>
    </citation>
    <scope>NUCLEOTIDE SEQUENCE [LARGE SCALE GENOMIC DNA]</scope>
    <source>
        <strain evidence="6 7">NBRC 110027</strain>
    </source>
</reference>
<proteinExistence type="predicted"/>
<dbReference type="SUPFAM" id="SSF46785">
    <property type="entry name" value="Winged helix' DNA-binding domain"/>
    <property type="match status" value="1"/>
</dbReference>
<feature type="domain" description="HTH asnC-type" evidence="5">
    <location>
        <begin position="189"/>
        <end position="224"/>
    </location>
</feature>
<keyword evidence="1" id="KW-0805">Transcription regulation</keyword>
<evidence type="ECO:0000256" key="2">
    <source>
        <dbReference type="ARBA" id="ARBA00023125"/>
    </source>
</evidence>
<name>A0A0P4R543_9ACTN</name>
<dbReference type="EMBL" id="BBNO01000003">
    <property type="protein sequence ID" value="GAO07628.1"/>
    <property type="molecule type" value="Genomic_DNA"/>
</dbReference>
<dbReference type="InterPro" id="IPR019887">
    <property type="entry name" value="Tscrpt_reg_AsnC/Lrp_C"/>
</dbReference>
<evidence type="ECO:0000313" key="6">
    <source>
        <dbReference type="EMBL" id="GAO07628.1"/>
    </source>
</evidence>